<dbReference type="InterPro" id="IPR001444">
    <property type="entry name" value="Flag_bb_rod_N"/>
</dbReference>
<dbReference type="SUPFAM" id="SSF117143">
    <property type="entry name" value="Flagellar hook protein flgE"/>
    <property type="match status" value="1"/>
</dbReference>
<dbReference type="GO" id="GO:0009424">
    <property type="term" value="C:bacterial-type flagellum hook"/>
    <property type="evidence" value="ECO:0007669"/>
    <property type="project" value="TreeGrafter"/>
</dbReference>
<feature type="domain" description="Flagellar basal-body/hook protein C-terminal" evidence="6">
    <location>
        <begin position="412"/>
        <end position="456"/>
    </location>
</feature>
<feature type="domain" description="Flagellar hook protein FlgE/F/G-like D1" evidence="7">
    <location>
        <begin position="108"/>
        <end position="153"/>
    </location>
</feature>
<comment type="subcellular location">
    <subcellularLocation>
        <location evidence="1 4">Bacterial flagellum basal body</location>
    </subcellularLocation>
</comment>
<evidence type="ECO:0000313" key="9">
    <source>
        <dbReference type="Proteomes" id="UP000646579"/>
    </source>
</evidence>
<evidence type="ECO:0000259" key="5">
    <source>
        <dbReference type="Pfam" id="PF00460"/>
    </source>
</evidence>
<dbReference type="Pfam" id="PF22692">
    <property type="entry name" value="LlgE_F_G_D1"/>
    <property type="match status" value="1"/>
</dbReference>
<dbReference type="EMBL" id="BMZE01000001">
    <property type="protein sequence ID" value="GHA14810.1"/>
    <property type="molecule type" value="Genomic_DNA"/>
</dbReference>
<protein>
    <recommendedName>
        <fullName evidence="4">Flagellar hook protein FlgE</fullName>
    </recommendedName>
</protein>
<dbReference type="Pfam" id="PF06429">
    <property type="entry name" value="Flg_bbr_C"/>
    <property type="match status" value="1"/>
</dbReference>
<dbReference type="InterPro" id="IPR037925">
    <property type="entry name" value="FlgE/F/G-like"/>
</dbReference>
<dbReference type="GO" id="GO:0071978">
    <property type="term" value="P:bacterial-type flagellum-dependent swarming motility"/>
    <property type="evidence" value="ECO:0007669"/>
    <property type="project" value="TreeGrafter"/>
</dbReference>
<comment type="similarity">
    <text evidence="2 4">Belongs to the flagella basal body rod proteins family.</text>
</comment>
<proteinExistence type="inferred from homology"/>
<dbReference type="AlphaFoldDB" id="A0A918RZI3"/>
<evidence type="ECO:0000256" key="1">
    <source>
        <dbReference type="ARBA" id="ARBA00004117"/>
    </source>
</evidence>
<dbReference type="InterPro" id="IPR053967">
    <property type="entry name" value="LlgE_F_G-like_D1"/>
</dbReference>
<evidence type="ECO:0000256" key="3">
    <source>
        <dbReference type="ARBA" id="ARBA00023143"/>
    </source>
</evidence>
<feature type="domain" description="Flagellar basal body rod protein N-terminal" evidence="5">
    <location>
        <begin position="8"/>
        <end position="37"/>
    </location>
</feature>
<dbReference type="InterPro" id="IPR010930">
    <property type="entry name" value="Flg_bb/hook_C_dom"/>
</dbReference>
<evidence type="ECO:0000259" key="6">
    <source>
        <dbReference type="Pfam" id="PF06429"/>
    </source>
</evidence>
<sequence>MGIYGALTSAVSGMRAQAFALEAISGNIANSQTTAYKRSETQFLDLVADAPLNRQLAGAVTAQSRSTNNIKGDIQNVSNATYVALNTSGFLIVEQKAGESDGNAIFAGTNFYTRRGDFELDKDGRLVNGAGYYLKGLPVDRTSGNISGSVPGVIQISNAFLAAQQSSQIDYRANLPEIPLTANYDPNTDNSELFDIAAAPNSTVDAIVAEDETAFLDRTISGGAITLYGENGGPTDVQLRWAKTDSTENSAGANPDTWNLYYMSDSNAATGETKWTRVQQDFQFADNGDMTLPTDPVTTITGMTVNGTNLGDVSFSHGAEGITQYSDANGTANVTTLRQDGYGAGEFVSVQISDSGRVVATYSNGKRIDVAQVATANFSAVNELKRLDGGAYAATSESGDAIIDLTGEGIVGGALEASNTDISDEFTKLIVTQQAYAAGTRIVTTADEMLQEALNMVR</sequence>
<name>A0A918RZI3_9HYPH</name>
<dbReference type="PANTHER" id="PTHR30435:SF1">
    <property type="entry name" value="FLAGELLAR HOOK PROTEIN FLGE"/>
    <property type="match status" value="1"/>
</dbReference>
<dbReference type="RefSeq" id="WP_189423453.1">
    <property type="nucleotide sequence ID" value="NZ_BMZE01000001.1"/>
</dbReference>
<keyword evidence="3 4" id="KW-0975">Bacterial flagellum</keyword>
<dbReference type="NCBIfam" id="TIGR03506">
    <property type="entry name" value="FlgEFG_subfam"/>
    <property type="match status" value="1"/>
</dbReference>
<dbReference type="PANTHER" id="PTHR30435">
    <property type="entry name" value="FLAGELLAR PROTEIN"/>
    <property type="match status" value="1"/>
</dbReference>
<evidence type="ECO:0000313" key="8">
    <source>
        <dbReference type="EMBL" id="GHA14810.1"/>
    </source>
</evidence>
<comment type="caution">
    <text evidence="8">The sequence shown here is derived from an EMBL/GenBank/DDBJ whole genome shotgun (WGS) entry which is preliminary data.</text>
</comment>
<evidence type="ECO:0000259" key="7">
    <source>
        <dbReference type="Pfam" id="PF22692"/>
    </source>
</evidence>
<evidence type="ECO:0000256" key="4">
    <source>
        <dbReference type="RuleBase" id="RU362116"/>
    </source>
</evidence>
<accession>A0A918RZI3</accession>
<evidence type="ECO:0000256" key="2">
    <source>
        <dbReference type="ARBA" id="ARBA00009677"/>
    </source>
</evidence>
<dbReference type="GO" id="GO:0009425">
    <property type="term" value="C:bacterial-type flagellum basal body"/>
    <property type="evidence" value="ECO:0007669"/>
    <property type="project" value="UniProtKB-SubCell"/>
</dbReference>
<comment type="function">
    <text evidence="4">A flexible structure which links the flagellar filament to the drive apparatus in the basal body.</text>
</comment>
<reference evidence="8" key="2">
    <citation type="submission" date="2020-09" db="EMBL/GenBank/DDBJ databases">
        <authorList>
            <person name="Sun Q."/>
            <person name="Kim S."/>
        </authorList>
    </citation>
    <scope>NUCLEOTIDE SEQUENCE</scope>
    <source>
        <strain evidence="8">KCTC 32437</strain>
    </source>
</reference>
<gene>
    <name evidence="8" type="ORF">GCM10007989_06890</name>
</gene>
<dbReference type="InterPro" id="IPR020013">
    <property type="entry name" value="Flagellar_FlgE/F/G"/>
</dbReference>
<keyword evidence="9" id="KW-1185">Reference proteome</keyword>
<reference evidence="8" key="1">
    <citation type="journal article" date="2014" name="Int. J. Syst. Evol. Microbiol.">
        <title>Complete genome sequence of Corynebacterium casei LMG S-19264T (=DSM 44701T), isolated from a smear-ripened cheese.</title>
        <authorList>
            <consortium name="US DOE Joint Genome Institute (JGI-PGF)"/>
            <person name="Walter F."/>
            <person name="Albersmeier A."/>
            <person name="Kalinowski J."/>
            <person name="Ruckert C."/>
        </authorList>
    </citation>
    <scope>NUCLEOTIDE SEQUENCE</scope>
    <source>
        <strain evidence="8">KCTC 32437</strain>
    </source>
</reference>
<dbReference type="Proteomes" id="UP000646579">
    <property type="component" value="Unassembled WGS sequence"/>
</dbReference>
<dbReference type="GO" id="GO:0005829">
    <property type="term" value="C:cytosol"/>
    <property type="evidence" value="ECO:0007669"/>
    <property type="project" value="TreeGrafter"/>
</dbReference>
<dbReference type="Pfam" id="PF00460">
    <property type="entry name" value="Flg_bb_rod"/>
    <property type="match status" value="1"/>
</dbReference>
<organism evidence="8 9">
    <name type="scientific">Devosia pacifica</name>
    <dbReference type="NCBI Taxonomy" id="1335967"/>
    <lineage>
        <taxon>Bacteria</taxon>
        <taxon>Pseudomonadati</taxon>
        <taxon>Pseudomonadota</taxon>
        <taxon>Alphaproteobacteria</taxon>
        <taxon>Hyphomicrobiales</taxon>
        <taxon>Devosiaceae</taxon>
        <taxon>Devosia</taxon>
    </lineage>
</organism>